<dbReference type="InterPro" id="IPR051374">
    <property type="entry name" value="Ataxin-10/CTR86_families"/>
</dbReference>
<comment type="caution">
    <text evidence="8">The sequence shown here is derived from an EMBL/GenBank/DDBJ whole genome shotgun (WGS) entry which is preliminary data.</text>
</comment>
<evidence type="ECO:0000256" key="6">
    <source>
        <dbReference type="ARBA" id="ARBA00044805"/>
    </source>
</evidence>
<evidence type="ECO:0000256" key="2">
    <source>
        <dbReference type="ARBA" id="ARBA00022618"/>
    </source>
</evidence>
<evidence type="ECO:0000313" key="9">
    <source>
        <dbReference type="Proteomes" id="UP000663840"/>
    </source>
</evidence>
<evidence type="ECO:0000256" key="3">
    <source>
        <dbReference type="ARBA" id="ARBA00023306"/>
    </source>
</evidence>
<dbReference type="SUPFAM" id="SSF48371">
    <property type="entry name" value="ARM repeat"/>
    <property type="match status" value="1"/>
</dbReference>
<evidence type="ECO:0000256" key="4">
    <source>
        <dbReference type="ARBA" id="ARBA00044746"/>
    </source>
</evidence>
<dbReference type="Gene3D" id="1.25.10.10">
    <property type="entry name" value="Leucine-rich Repeat Variant"/>
    <property type="match status" value="2"/>
</dbReference>
<dbReference type="InterPro" id="IPR011989">
    <property type="entry name" value="ARM-like"/>
</dbReference>
<protein>
    <recommendedName>
        <fullName evidence="5">Ataxin-10 homolog</fullName>
    </recommendedName>
    <alternativeName>
        <fullName evidence="6">Copper transport protein 86</fullName>
    </alternativeName>
</protein>
<dbReference type="PANTHER" id="PTHR13255">
    <property type="entry name" value="ATAXIN-10"/>
    <property type="match status" value="1"/>
</dbReference>
<sequence length="488" mass="55271">MTVKTRRKQPYLVNWQDSRRTIIGRLILGKNELVRKSIIWMWRFVEANIRATDSYIVVEPVWKYIVSLARFTGNLMIECPSNQNWILRECEPHIRWILHFLTSWYYTEEVLDRSMVRSMARCLSNLVTGNEETSKVVWTTYTTFAEKDNIVTRLLQYPDHQTVVATLVFILNSLSTSPSQSLAMSTGVGGRAICVSLLEKADRIHEDEEEGELFSIIFSIFVKLFEDGGLEPLYQSLHSSDETISPHQITLLKLLDGYIDVQPRACESSPSLSAFLPNTLLTLLQTTKSWTSVDTSSEAELALNENLPQVSIATVLVSQMLSNVLMAEQTVWENAIDKENAGRSILETLRSTSGAFVELIIDVLRRLDQLLPRIQFGEAKPIVTEANAPPTDKASLPASRFELQKRDLVRLLGILVHDDPSIQARVREAGGVQLVLGLCAIDESNPFIREHALFTLRNLLYKNPDNQRIVQEMEPMGKIDENGILRGI</sequence>
<proteinExistence type="inferred from homology"/>
<dbReference type="Proteomes" id="UP000663840">
    <property type="component" value="Unassembled WGS sequence"/>
</dbReference>
<dbReference type="AlphaFoldDB" id="A0A8H3GS81"/>
<comment type="function">
    <text evidence="4">May play a role in the regulation of cytokinesis.</text>
</comment>
<dbReference type="PANTHER" id="PTHR13255:SF0">
    <property type="entry name" value="ATAXIN-10"/>
    <property type="match status" value="1"/>
</dbReference>
<accession>A0A8H3GS81</accession>
<keyword evidence="2" id="KW-0132">Cell division</keyword>
<evidence type="ECO:0000259" key="7">
    <source>
        <dbReference type="Pfam" id="PF09759"/>
    </source>
</evidence>
<evidence type="ECO:0000256" key="1">
    <source>
        <dbReference type="ARBA" id="ARBA00008384"/>
    </source>
</evidence>
<feature type="domain" description="Ataxin-10" evidence="7">
    <location>
        <begin position="405"/>
        <end position="482"/>
    </location>
</feature>
<gene>
    <name evidence="8" type="ORF">RDB_LOCUS106297</name>
</gene>
<comment type="similarity">
    <text evidence="1">Belongs to the ataxin-10 family.</text>
</comment>
<name>A0A8H3GS81_9AGAM</name>
<keyword evidence="3" id="KW-0131">Cell cycle</keyword>
<evidence type="ECO:0000313" key="8">
    <source>
        <dbReference type="EMBL" id="CAE6463415.1"/>
    </source>
</evidence>
<evidence type="ECO:0000256" key="5">
    <source>
        <dbReference type="ARBA" id="ARBA00044801"/>
    </source>
</evidence>
<dbReference type="GO" id="GO:0005829">
    <property type="term" value="C:cytosol"/>
    <property type="evidence" value="ECO:0007669"/>
    <property type="project" value="TreeGrafter"/>
</dbReference>
<dbReference type="Pfam" id="PF09759">
    <property type="entry name" value="Atx10homo_assoc"/>
    <property type="match status" value="1"/>
</dbReference>
<dbReference type="InterPro" id="IPR016024">
    <property type="entry name" value="ARM-type_fold"/>
</dbReference>
<dbReference type="InterPro" id="IPR019156">
    <property type="entry name" value="Ataxin-10_domain"/>
</dbReference>
<dbReference type="GO" id="GO:0051301">
    <property type="term" value="P:cell division"/>
    <property type="evidence" value="ECO:0007669"/>
    <property type="project" value="UniProtKB-KW"/>
</dbReference>
<organism evidence="8 9">
    <name type="scientific">Rhizoctonia solani</name>
    <dbReference type="NCBI Taxonomy" id="456999"/>
    <lineage>
        <taxon>Eukaryota</taxon>
        <taxon>Fungi</taxon>
        <taxon>Dikarya</taxon>
        <taxon>Basidiomycota</taxon>
        <taxon>Agaricomycotina</taxon>
        <taxon>Agaricomycetes</taxon>
        <taxon>Cantharellales</taxon>
        <taxon>Ceratobasidiaceae</taxon>
        <taxon>Rhizoctonia</taxon>
    </lineage>
</organism>
<reference evidence="8" key="1">
    <citation type="submission" date="2021-01" db="EMBL/GenBank/DDBJ databases">
        <authorList>
            <person name="Kaushik A."/>
        </authorList>
    </citation>
    <scope>NUCLEOTIDE SEQUENCE</scope>
    <source>
        <strain evidence="8">AG1-1A</strain>
    </source>
</reference>
<dbReference type="EMBL" id="CAJMWR010003608">
    <property type="protein sequence ID" value="CAE6463415.1"/>
    <property type="molecule type" value="Genomic_DNA"/>
</dbReference>